<proteinExistence type="predicted"/>
<keyword evidence="2" id="KW-1185">Reference proteome</keyword>
<reference evidence="1" key="2">
    <citation type="journal article" date="2023" name="BMC Genomics">
        <title>Pest status, molecular evolution, and epigenetic factors derived from the genome assembly of Frankliniella fusca, a thysanopteran phytovirus vector.</title>
        <authorList>
            <person name="Catto M.A."/>
            <person name="Labadie P.E."/>
            <person name="Jacobson A.L."/>
            <person name="Kennedy G.G."/>
            <person name="Srinivasan R."/>
            <person name="Hunt B.G."/>
        </authorList>
    </citation>
    <scope>NUCLEOTIDE SEQUENCE</scope>
    <source>
        <strain evidence="1">PL_HMW_Pooled</strain>
    </source>
</reference>
<dbReference type="Proteomes" id="UP001219518">
    <property type="component" value="Unassembled WGS sequence"/>
</dbReference>
<reference evidence="1" key="1">
    <citation type="submission" date="2021-07" db="EMBL/GenBank/DDBJ databases">
        <authorList>
            <person name="Catto M.A."/>
            <person name="Jacobson A."/>
            <person name="Kennedy G."/>
            <person name="Labadie P."/>
            <person name="Hunt B.G."/>
            <person name="Srinivasan R."/>
        </authorList>
    </citation>
    <scope>NUCLEOTIDE SEQUENCE</scope>
    <source>
        <strain evidence="1">PL_HMW_Pooled</strain>
        <tissue evidence="1">Head</tissue>
    </source>
</reference>
<gene>
    <name evidence="1" type="ORF">KUF71_013102</name>
</gene>
<comment type="caution">
    <text evidence="1">The sequence shown here is derived from an EMBL/GenBank/DDBJ whole genome shotgun (WGS) entry which is preliminary data.</text>
</comment>
<accession>A0AAE1LN85</accession>
<sequence>MVMGSRDKITVPIPHQIVRLTNWKIVTRDTSKRWQAQNTKRRRVDVANTVPHGYNAWDMAEEEDQDLLEAMEFLADA</sequence>
<organism evidence="1 2">
    <name type="scientific">Frankliniella fusca</name>
    <dbReference type="NCBI Taxonomy" id="407009"/>
    <lineage>
        <taxon>Eukaryota</taxon>
        <taxon>Metazoa</taxon>
        <taxon>Ecdysozoa</taxon>
        <taxon>Arthropoda</taxon>
        <taxon>Hexapoda</taxon>
        <taxon>Insecta</taxon>
        <taxon>Pterygota</taxon>
        <taxon>Neoptera</taxon>
        <taxon>Paraneoptera</taxon>
        <taxon>Thysanoptera</taxon>
        <taxon>Terebrantia</taxon>
        <taxon>Thripoidea</taxon>
        <taxon>Thripidae</taxon>
        <taxon>Frankliniella</taxon>
    </lineage>
</organism>
<protein>
    <submittedName>
        <fullName evidence="1">Myb-related transcription factor, partner of profilin</fullName>
    </submittedName>
</protein>
<dbReference type="EMBL" id="JAHWGI010001204">
    <property type="protein sequence ID" value="KAK3924829.1"/>
    <property type="molecule type" value="Genomic_DNA"/>
</dbReference>
<evidence type="ECO:0000313" key="2">
    <source>
        <dbReference type="Proteomes" id="UP001219518"/>
    </source>
</evidence>
<evidence type="ECO:0000313" key="1">
    <source>
        <dbReference type="EMBL" id="KAK3924829.1"/>
    </source>
</evidence>
<dbReference type="AlphaFoldDB" id="A0AAE1LN85"/>
<name>A0AAE1LN85_9NEOP</name>